<name>T1ESB0_HELRO</name>
<dbReference type="EMBL" id="AMQM01001047">
    <property type="status" value="NOT_ANNOTATED_CDS"/>
    <property type="molecule type" value="Genomic_DNA"/>
</dbReference>
<dbReference type="HOGENOM" id="CLU_1612620_0_0_1"/>
<feature type="domain" description="Coiled coil protein 74 C-terminal" evidence="2">
    <location>
        <begin position="50"/>
        <end position="152"/>
    </location>
</feature>
<evidence type="ECO:0000313" key="4">
    <source>
        <dbReference type="EnsemblMetazoa" id="HelroP162165"/>
    </source>
</evidence>
<dbReference type="AlphaFoldDB" id="T1ESB0"/>
<reference evidence="4" key="3">
    <citation type="submission" date="2015-06" db="UniProtKB">
        <authorList>
            <consortium name="EnsemblMetazoa"/>
        </authorList>
    </citation>
    <scope>IDENTIFICATION</scope>
</reference>
<evidence type="ECO:0000259" key="2">
    <source>
        <dbReference type="Pfam" id="PF14917"/>
    </source>
</evidence>
<organism evidence="4 5">
    <name type="scientific">Helobdella robusta</name>
    <name type="common">Californian leech</name>
    <dbReference type="NCBI Taxonomy" id="6412"/>
    <lineage>
        <taxon>Eukaryota</taxon>
        <taxon>Metazoa</taxon>
        <taxon>Spiralia</taxon>
        <taxon>Lophotrochozoa</taxon>
        <taxon>Annelida</taxon>
        <taxon>Clitellata</taxon>
        <taxon>Hirudinea</taxon>
        <taxon>Rhynchobdellida</taxon>
        <taxon>Glossiphoniidae</taxon>
        <taxon>Helobdella</taxon>
    </lineage>
</organism>
<reference evidence="5" key="1">
    <citation type="submission" date="2012-12" db="EMBL/GenBank/DDBJ databases">
        <authorList>
            <person name="Hellsten U."/>
            <person name="Grimwood J."/>
            <person name="Chapman J.A."/>
            <person name="Shapiro H."/>
            <person name="Aerts A."/>
            <person name="Otillar R.P."/>
            <person name="Terry A.Y."/>
            <person name="Boore J.L."/>
            <person name="Simakov O."/>
            <person name="Marletaz F."/>
            <person name="Cho S.-J."/>
            <person name="Edsinger-Gonzales E."/>
            <person name="Havlak P."/>
            <person name="Kuo D.-H."/>
            <person name="Larsson T."/>
            <person name="Lv J."/>
            <person name="Arendt D."/>
            <person name="Savage R."/>
            <person name="Osoegawa K."/>
            <person name="de Jong P."/>
            <person name="Lindberg D.R."/>
            <person name="Seaver E.C."/>
            <person name="Weisblat D.A."/>
            <person name="Putnam N.H."/>
            <person name="Grigoriev I.V."/>
            <person name="Rokhsar D.S."/>
        </authorList>
    </citation>
    <scope>NUCLEOTIDE SEQUENCE</scope>
</reference>
<feature type="coiled-coil region" evidence="1">
    <location>
        <begin position="7"/>
        <end position="34"/>
    </location>
</feature>
<evidence type="ECO:0000313" key="5">
    <source>
        <dbReference type="Proteomes" id="UP000015101"/>
    </source>
</evidence>
<proteinExistence type="predicted"/>
<reference evidence="3 5" key="2">
    <citation type="journal article" date="2013" name="Nature">
        <title>Insights into bilaterian evolution from three spiralian genomes.</title>
        <authorList>
            <person name="Simakov O."/>
            <person name="Marletaz F."/>
            <person name="Cho S.J."/>
            <person name="Edsinger-Gonzales E."/>
            <person name="Havlak P."/>
            <person name="Hellsten U."/>
            <person name="Kuo D.H."/>
            <person name="Larsson T."/>
            <person name="Lv J."/>
            <person name="Arendt D."/>
            <person name="Savage R."/>
            <person name="Osoegawa K."/>
            <person name="de Jong P."/>
            <person name="Grimwood J."/>
            <person name="Chapman J.A."/>
            <person name="Shapiro H."/>
            <person name="Aerts A."/>
            <person name="Otillar R.P."/>
            <person name="Terry A.Y."/>
            <person name="Boore J.L."/>
            <person name="Grigoriev I.V."/>
            <person name="Lindberg D.R."/>
            <person name="Seaver E.C."/>
            <person name="Weisblat D.A."/>
            <person name="Putnam N.H."/>
            <person name="Rokhsar D.S."/>
        </authorList>
    </citation>
    <scope>NUCLEOTIDE SEQUENCE</scope>
</reference>
<dbReference type="GeneID" id="20199460"/>
<evidence type="ECO:0000256" key="1">
    <source>
        <dbReference type="SAM" id="Coils"/>
    </source>
</evidence>
<dbReference type="EMBL" id="KB097143">
    <property type="protein sequence ID" value="ESN98713.1"/>
    <property type="molecule type" value="Genomic_DNA"/>
</dbReference>
<dbReference type="Pfam" id="PF14917">
    <property type="entry name" value="CCDC74_C"/>
    <property type="match status" value="1"/>
</dbReference>
<protein>
    <recommendedName>
        <fullName evidence="2">Coiled coil protein 74 C-terminal domain-containing protein</fullName>
    </recommendedName>
</protein>
<dbReference type="EnsemblMetazoa" id="HelroT162165">
    <property type="protein sequence ID" value="HelroP162165"/>
    <property type="gene ID" value="HelroG162165"/>
</dbReference>
<keyword evidence="1" id="KW-0175">Coiled coil</keyword>
<keyword evidence="5" id="KW-1185">Reference proteome</keyword>
<gene>
    <name evidence="4" type="primary">20199460</name>
    <name evidence="3" type="ORF">HELRODRAFT_162165</name>
</gene>
<dbReference type="RefSeq" id="XP_009022697.1">
    <property type="nucleotide sequence ID" value="XM_009024449.1"/>
</dbReference>
<evidence type="ECO:0000313" key="3">
    <source>
        <dbReference type="EMBL" id="ESN98713.1"/>
    </source>
</evidence>
<sequence length="165" mass="19314">MQLHNEINDLKETLKTFRLENDKLTSTLERYKNRTDCSDDPKESKPELSDTRDECRYIVEHLNEVNQQNLKEIREIKAHLEDVVNSEKVSLNAFMLAKGCNLSNEPTTVVSNKPLLSLHHNDHRKSRQSTQNQEVVMLLPPLKQTAKSRMRDKVLTFRPKPHFRP</sequence>
<accession>T1ESB0</accession>
<dbReference type="Proteomes" id="UP000015101">
    <property type="component" value="Unassembled WGS sequence"/>
</dbReference>
<dbReference type="InParanoid" id="T1ESB0"/>
<dbReference type="KEGG" id="hro:HELRODRAFT_162165"/>
<dbReference type="CTD" id="20199460"/>
<dbReference type="InterPro" id="IPR029422">
    <property type="entry name" value="CCDC74_C"/>
</dbReference>